<feature type="chain" id="PRO_5042170963" evidence="1">
    <location>
        <begin position="25"/>
        <end position="167"/>
    </location>
</feature>
<evidence type="ECO:0000256" key="1">
    <source>
        <dbReference type="SAM" id="SignalP"/>
    </source>
</evidence>
<feature type="signal peptide" evidence="1">
    <location>
        <begin position="1"/>
        <end position="24"/>
    </location>
</feature>
<protein>
    <submittedName>
        <fullName evidence="2">DUF4251 domain-containing protein</fullName>
    </submittedName>
</protein>
<accession>A0AAE3LJ91</accession>
<dbReference type="AlphaFoldDB" id="A0AAE3LJ91"/>
<organism evidence="2 3">
    <name type="scientific">Haoranjiania flava</name>
    <dbReference type="NCBI Taxonomy" id="1856322"/>
    <lineage>
        <taxon>Bacteria</taxon>
        <taxon>Pseudomonadati</taxon>
        <taxon>Bacteroidota</taxon>
        <taxon>Chitinophagia</taxon>
        <taxon>Chitinophagales</taxon>
        <taxon>Chitinophagaceae</taxon>
        <taxon>Haoranjiania</taxon>
    </lineage>
</organism>
<sequence length="167" mass="18804">MQRNLIITLVLAIVFSCCSTPKNTAVVSAELKNALNNRTFTFEAQQVVPRDYRISQLFPNAGQIYHLNAGYEVKVRPDTLDVHLPFFGRAYQAPMDPTKGGIKFTSTDFDIKAGKDRKGNTELTFLPRDSREVQQMFLTVSASGYATLNIISYQKETINFYGIVQPK</sequence>
<dbReference type="Proteomes" id="UP001209317">
    <property type="component" value="Unassembled WGS sequence"/>
</dbReference>
<keyword evidence="3" id="KW-1185">Reference proteome</keyword>
<name>A0AAE3LJ91_9BACT</name>
<keyword evidence="1" id="KW-0732">Signal</keyword>
<evidence type="ECO:0000313" key="3">
    <source>
        <dbReference type="Proteomes" id="UP001209317"/>
    </source>
</evidence>
<dbReference type="EMBL" id="JAOTPL010000002">
    <property type="protein sequence ID" value="MCU7693373.1"/>
    <property type="molecule type" value="Genomic_DNA"/>
</dbReference>
<dbReference type="RefSeq" id="WP_263036858.1">
    <property type="nucleotide sequence ID" value="NZ_JAOTPL010000002.1"/>
</dbReference>
<evidence type="ECO:0000313" key="2">
    <source>
        <dbReference type="EMBL" id="MCU7693373.1"/>
    </source>
</evidence>
<dbReference type="Pfam" id="PF14059">
    <property type="entry name" value="DUF4251"/>
    <property type="match status" value="1"/>
</dbReference>
<gene>
    <name evidence="2" type="ORF">OD355_02445</name>
</gene>
<dbReference type="PROSITE" id="PS51257">
    <property type="entry name" value="PROKAR_LIPOPROTEIN"/>
    <property type="match status" value="1"/>
</dbReference>
<comment type="caution">
    <text evidence="2">The sequence shown here is derived from an EMBL/GenBank/DDBJ whole genome shotgun (WGS) entry which is preliminary data.</text>
</comment>
<reference evidence="2" key="1">
    <citation type="submission" date="2022-10" db="EMBL/GenBank/DDBJ databases">
        <authorList>
            <person name="Kim H.S."/>
            <person name="Kim J.-S."/>
            <person name="Suh M.K."/>
            <person name="Eom M.K."/>
            <person name="Lee J.-S."/>
        </authorList>
    </citation>
    <scope>NUCLEOTIDE SEQUENCE</scope>
    <source>
        <strain evidence="2">LIP-5</strain>
    </source>
</reference>
<dbReference type="Gene3D" id="2.40.128.410">
    <property type="match status" value="1"/>
</dbReference>
<proteinExistence type="predicted"/>
<dbReference type="InterPro" id="IPR025347">
    <property type="entry name" value="DUF4251"/>
</dbReference>